<dbReference type="PROSITE" id="PS50943">
    <property type="entry name" value="HTH_CROC1"/>
    <property type="match status" value="1"/>
</dbReference>
<sequence>MVKENRQVYYKIKAFLVENGIKHRDVARVIDAKPNTVSKKLNGLSSDFTLQEAKDMHRILGVPIAYFFEPDVPLRERERELKEGNM</sequence>
<feature type="domain" description="HTH cro/C1-type" evidence="1">
    <location>
        <begin position="12"/>
        <end position="67"/>
    </location>
</feature>
<dbReference type="InterPro" id="IPR001387">
    <property type="entry name" value="Cro/C1-type_HTH"/>
</dbReference>
<reference evidence="2 3" key="1">
    <citation type="submission" date="2014-02" db="EMBL/GenBank/DDBJ databases">
        <title>Draft genome sequence of Lysinibacillus odysseyi NBRC 100172.</title>
        <authorList>
            <person name="Zhang F."/>
            <person name="Wang G."/>
            <person name="Zhang L."/>
        </authorList>
    </citation>
    <scope>NUCLEOTIDE SEQUENCE [LARGE SCALE GENOMIC DNA]</scope>
    <source>
        <strain evidence="2 3">NBRC 100172</strain>
    </source>
</reference>
<proteinExistence type="predicted"/>
<dbReference type="Proteomes" id="UP000030437">
    <property type="component" value="Unassembled WGS sequence"/>
</dbReference>
<keyword evidence="3" id="KW-1185">Reference proteome</keyword>
<organism evidence="2 3">
    <name type="scientific">Lysinibacillus odysseyi 34hs-1 = NBRC 100172</name>
    <dbReference type="NCBI Taxonomy" id="1220589"/>
    <lineage>
        <taxon>Bacteria</taxon>
        <taxon>Bacillati</taxon>
        <taxon>Bacillota</taxon>
        <taxon>Bacilli</taxon>
        <taxon>Bacillales</taxon>
        <taxon>Bacillaceae</taxon>
        <taxon>Lysinibacillus</taxon>
    </lineage>
</organism>
<dbReference type="AlphaFoldDB" id="A0A0A3IS04"/>
<evidence type="ECO:0000259" key="1">
    <source>
        <dbReference type="PROSITE" id="PS50943"/>
    </source>
</evidence>
<dbReference type="EMBL" id="JPVP01000046">
    <property type="protein sequence ID" value="KGR87554.1"/>
    <property type="molecule type" value="Genomic_DNA"/>
</dbReference>
<dbReference type="SUPFAM" id="SSF47413">
    <property type="entry name" value="lambda repressor-like DNA-binding domains"/>
    <property type="match status" value="1"/>
</dbReference>
<evidence type="ECO:0000313" key="2">
    <source>
        <dbReference type="EMBL" id="KGR87554.1"/>
    </source>
</evidence>
<dbReference type="STRING" id="1220589.CD32_03105"/>
<accession>A0A0A3IS04</accession>
<name>A0A0A3IS04_9BACI</name>
<dbReference type="OrthoDB" id="2339862at2"/>
<protein>
    <recommendedName>
        <fullName evidence="1">HTH cro/C1-type domain-containing protein</fullName>
    </recommendedName>
</protein>
<gene>
    <name evidence="2" type="ORF">CD32_03105</name>
</gene>
<comment type="caution">
    <text evidence="2">The sequence shown here is derived from an EMBL/GenBank/DDBJ whole genome shotgun (WGS) entry which is preliminary data.</text>
</comment>
<evidence type="ECO:0000313" key="3">
    <source>
        <dbReference type="Proteomes" id="UP000030437"/>
    </source>
</evidence>
<dbReference type="CDD" id="cd00093">
    <property type="entry name" value="HTH_XRE"/>
    <property type="match status" value="1"/>
</dbReference>
<dbReference type="SMART" id="SM00530">
    <property type="entry name" value="HTH_XRE"/>
    <property type="match status" value="1"/>
</dbReference>
<dbReference type="GO" id="GO:0003677">
    <property type="term" value="F:DNA binding"/>
    <property type="evidence" value="ECO:0007669"/>
    <property type="project" value="InterPro"/>
</dbReference>
<dbReference type="InterPro" id="IPR010982">
    <property type="entry name" value="Lambda_DNA-bd_dom_sf"/>
</dbReference>
<dbReference type="Gene3D" id="1.10.260.40">
    <property type="entry name" value="lambda repressor-like DNA-binding domains"/>
    <property type="match status" value="1"/>
</dbReference>